<evidence type="ECO:0000256" key="3">
    <source>
        <dbReference type="ARBA" id="ARBA00022676"/>
    </source>
</evidence>
<keyword evidence="5" id="KW-0333">Golgi apparatus</keyword>
<keyword evidence="7" id="KW-0812">Transmembrane</keyword>
<dbReference type="InParanoid" id="A0A2P5AII3"/>
<comment type="caution">
    <text evidence="9">The sequence shown here is derived from an EMBL/GenBank/DDBJ whole genome shotgun (WGS) entry which is preliminary data.</text>
</comment>
<dbReference type="GO" id="GO:0016757">
    <property type="term" value="F:glycosyltransferase activity"/>
    <property type="evidence" value="ECO:0007669"/>
    <property type="project" value="UniProtKB-KW"/>
</dbReference>
<evidence type="ECO:0000313" key="10">
    <source>
        <dbReference type="Proteomes" id="UP000237000"/>
    </source>
</evidence>
<keyword evidence="3" id="KW-0808">Transferase</keyword>
<keyword evidence="7" id="KW-1133">Transmembrane helix</keyword>
<accession>A0A2P5AII3</accession>
<dbReference type="EMBL" id="JXTC01000837">
    <property type="protein sequence ID" value="PON36337.1"/>
    <property type="molecule type" value="Genomic_DNA"/>
</dbReference>
<gene>
    <name evidence="9" type="ORF">TorRG33x02_349580</name>
</gene>
<evidence type="ECO:0000256" key="6">
    <source>
        <dbReference type="SAM" id="MobiDB-lite"/>
    </source>
</evidence>
<organism evidence="9 10">
    <name type="scientific">Trema orientale</name>
    <name type="common">Charcoal tree</name>
    <name type="synonym">Celtis orientalis</name>
    <dbReference type="NCBI Taxonomy" id="63057"/>
    <lineage>
        <taxon>Eukaryota</taxon>
        <taxon>Viridiplantae</taxon>
        <taxon>Streptophyta</taxon>
        <taxon>Embryophyta</taxon>
        <taxon>Tracheophyta</taxon>
        <taxon>Spermatophyta</taxon>
        <taxon>Magnoliopsida</taxon>
        <taxon>eudicotyledons</taxon>
        <taxon>Gunneridae</taxon>
        <taxon>Pentapetalae</taxon>
        <taxon>rosids</taxon>
        <taxon>fabids</taxon>
        <taxon>Rosales</taxon>
        <taxon>Cannabaceae</taxon>
        <taxon>Trema</taxon>
    </lineage>
</organism>
<feature type="region of interest" description="Disordered" evidence="6">
    <location>
        <begin position="321"/>
        <end position="341"/>
    </location>
</feature>
<dbReference type="OrthoDB" id="1709825at2759"/>
<comment type="similarity">
    <text evidence="2">Belongs to the glycosyltransferase 47 family.</text>
</comment>
<feature type="transmembrane region" description="Helical" evidence="7">
    <location>
        <begin position="47"/>
        <end position="64"/>
    </location>
</feature>
<evidence type="ECO:0000256" key="2">
    <source>
        <dbReference type="ARBA" id="ARBA00010271"/>
    </source>
</evidence>
<evidence type="ECO:0000256" key="7">
    <source>
        <dbReference type="SAM" id="Phobius"/>
    </source>
</evidence>
<evidence type="ECO:0000256" key="1">
    <source>
        <dbReference type="ARBA" id="ARBA00004323"/>
    </source>
</evidence>
<dbReference type="GO" id="GO:0000139">
    <property type="term" value="C:Golgi membrane"/>
    <property type="evidence" value="ECO:0007669"/>
    <property type="project" value="UniProtKB-SubCell"/>
</dbReference>
<evidence type="ECO:0000259" key="8">
    <source>
        <dbReference type="Pfam" id="PF03016"/>
    </source>
</evidence>
<dbReference type="PANTHER" id="PTHR11062:SF50">
    <property type="entry name" value="ARABINOSYLTRANSFERASE ARAD1-RELATED"/>
    <property type="match status" value="1"/>
</dbReference>
<sequence>MIFRLKTRERMPQSPSPVPARKANETLTLLHRVWFQIYWKVSLAKKVLATVSVVLVIYAVINYLDSPVAAPKQLDPEELPFVADETGSVSISLRKDLQEYPENPVKIYLYDLPRRFTYGVIEHHSLARGGKPVVDDVTKLSYPGHQFMPEWYLFRDLLRPDPERIGSAVVRVSDPADADLFYVPFFSSLSLIVNPRQPASESGLVPARPVYNDEETQVALVEWLEEQEYWNRNNGRDHVITASDPSALYKVVDRVKNSVLLVADFGRLRPDQGSLVKDVVVPYSHRISSFEGDVGVGNRNTLLFFMGARYRKEVATLLTLQNQPRNHNHRDSKDDSRRRPIAVKHRLLADEDQKCYRV</sequence>
<keyword evidence="3" id="KW-0328">Glycosyltransferase</keyword>
<proteinExistence type="inferred from homology"/>
<keyword evidence="10" id="KW-1185">Reference proteome</keyword>
<evidence type="ECO:0000256" key="4">
    <source>
        <dbReference type="ARBA" id="ARBA00022968"/>
    </source>
</evidence>
<evidence type="ECO:0000313" key="9">
    <source>
        <dbReference type="EMBL" id="PON36337.1"/>
    </source>
</evidence>
<dbReference type="InterPro" id="IPR004263">
    <property type="entry name" value="Exostosin"/>
</dbReference>
<dbReference type="AlphaFoldDB" id="A0A2P5AII3"/>
<keyword evidence="7" id="KW-0472">Membrane</keyword>
<name>A0A2P5AII3_TREOI</name>
<keyword evidence="4" id="KW-0735">Signal-anchor</keyword>
<protein>
    <submittedName>
        <fullName evidence="9">Exostosin-like</fullName>
    </submittedName>
</protein>
<dbReference type="InterPro" id="IPR040911">
    <property type="entry name" value="Exostosin_GT47"/>
</dbReference>
<dbReference type="STRING" id="63057.A0A2P5AII3"/>
<reference evidence="10" key="1">
    <citation type="submission" date="2016-06" db="EMBL/GenBank/DDBJ databases">
        <title>Parallel loss of symbiosis genes in relatives of nitrogen-fixing non-legume Parasponia.</title>
        <authorList>
            <person name="Van Velzen R."/>
            <person name="Holmer R."/>
            <person name="Bu F."/>
            <person name="Rutten L."/>
            <person name="Van Zeijl A."/>
            <person name="Liu W."/>
            <person name="Santuari L."/>
            <person name="Cao Q."/>
            <person name="Sharma T."/>
            <person name="Shen D."/>
            <person name="Roswanjaya Y."/>
            <person name="Wardhani T."/>
            <person name="Kalhor M.S."/>
            <person name="Jansen J."/>
            <person name="Van den Hoogen J."/>
            <person name="Gungor B."/>
            <person name="Hartog M."/>
            <person name="Hontelez J."/>
            <person name="Verver J."/>
            <person name="Yang W.-C."/>
            <person name="Schijlen E."/>
            <person name="Repin R."/>
            <person name="Schilthuizen M."/>
            <person name="Schranz E."/>
            <person name="Heidstra R."/>
            <person name="Miyata K."/>
            <person name="Fedorova E."/>
            <person name="Kohlen W."/>
            <person name="Bisseling T."/>
            <person name="Smit S."/>
            <person name="Geurts R."/>
        </authorList>
    </citation>
    <scope>NUCLEOTIDE SEQUENCE [LARGE SCALE GENOMIC DNA]</scope>
    <source>
        <strain evidence="10">cv. RG33-2</strain>
    </source>
</reference>
<dbReference type="Proteomes" id="UP000237000">
    <property type="component" value="Unassembled WGS sequence"/>
</dbReference>
<evidence type="ECO:0000256" key="5">
    <source>
        <dbReference type="ARBA" id="ARBA00023034"/>
    </source>
</evidence>
<dbReference type="PANTHER" id="PTHR11062">
    <property type="entry name" value="EXOSTOSIN HEPARAN SULFATE GLYCOSYLTRANSFERASE -RELATED"/>
    <property type="match status" value="1"/>
</dbReference>
<dbReference type="Pfam" id="PF03016">
    <property type="entry name" value="Exostosin_GT47"/>
    <property type="match status" value="1"/>
</dbReference>
<comment type="subcellular location">
    <subcellularLocation>
        <location evidence="1">Golgi apparatus membrane</location>
        <topology evidence="1">Single-pass type II membrane protein</topology>
    </subcellularLocation>
</comment>
<feature type="domain" description="Exostosin GT47" evidence="8">
    <location>
        <begin position="102"/>
        <end position="322"/>
    </location>
</feature>
<feature type="compositionally biased region" description="Basic and acidic residues" evidence="6">
    <location>
        <begin position="329"/>
        <end position="338"/>
    </location>
</feature>